<gene>
    <name evidence="1" type="ORF">AG1IA_04703</name>
</gene>
<proteinExistence type="predicted"/>
<dbReference type="HOGENOM" id="CLU_2307957_0_0_1"/>
<dbReference type="EMBL" id="AFRT01001090">
    <property type="protein sequence ID" value="ELU41264.1"/>
    <property type="molecule type" value="Genomic_DNA"/>
</dbReference>
<evidence type="ECO:0000313" key="1">
    <source>
        <dbReference type="EMBL" id="ELU41264.1"/>
    </source>
</evidence>
<accession>L8WY52</accession>
<organism evidence="1 2">
    <name type="scientific">Thanatephorus cucumeris (strain AG1-IA)</name>
    <name type="common">Rice sheath blight fungus</name>
    <name type="synonym">Rhizoctonia solani</name>
    <dbReference type="NCBI Taxonomy" id="983506"/>
    <lineage>
        <taxon>Eukaryota</taxon>
        <taxon>Fungi</taxon>
        <taxon>Dikarya</taxon>
        <taxon>Basidiomycota</taxon>
        <taxon>Agaricomycotina</taxon>
        <taxon>Agaricomycetes</taxon>
        <taxon>Cantharellales</taxon>
        <taxon>Ceratobasidiaceae</taxon>
        <taxon>Rhizoctonia</taxon>
        <taxon>Rhizoctonia solani AG-1</taxon>
    </lineage>
</organism>
<comment type="caution">
    <text evidence="1">The sequence shown here is derived from an EMBL/GenBank/DDBJ whole genome shotgun (WGS) entry which is preliminary data.</text>
</comment>
<sequence>MKKGPSRELISALTYTSHRRDCLSAAFFSASAALSTKRIRNYLDNELNTYLQPLASASRPQPPSRHEFLRDGPSHPWLCRSFLVHEAVIDLQPLSSPWLH</sequence>
<dbReference type="Proteomes" id="UP000011668">
    <property type="component" value="Unassembled WGS sequence"/>
</dbReference>
<protein>
    <submittedName>
        <fullName evidence="1">Uncharacterized protein</fullName>
    </submittedName>
</protein>
<dbReference type="AlphaFoldDB" id="L8WY52"/>
<keyword evidence="2" id="KW-1185">Reference proteome</keyword>
<reference evidence="1 2" key="1">
    <citation type="journal article" date="2013" name="Nat. Commun.">
        <title>The evolution and pathogenic mechanisms of the rice sheath blight pathogen.</title>
        <authorList>
            <person name="Zheng A."/>
            <person name="Lin R."/>
            <person name="Xu L."/>
            <person name="Qin P."/>
            <person name="Tang C."/>
            <person name="Ai P."/>
            <person name="Zhang D."/>
            <person name="Liu Y."/>
            <person name="Sun Z."/>
            <person name="Feng H."/>
            <person name="Wang Y."/>
            <person name="Chen Y."/>
            <person name="Liang X."/>
            <person name="Fu R."/>
            <person name="Li Q."/>
            <person name="Zhang J."/>
            <person name="Yu X."/>
            <person name="Xie Z."/>
            <person name="Ding L."/>
            <person name="Guan P."/>
            <person name="Tang J."/>
            <person name="Liang Y."/>
            <person name="Wang S."/>
            <person name="Deng Q."/>
            <person name="Li S."/>
            <person name="Zhu J."/>
            <person name="Wang L."/>
            <person name="Liu H."/>
            <person name="Li P."/>
        </authorList>
    </citation>
    <scope>NUCLEOTIDE SEQUENCE [LARGE SCALE GENOMIC DNA]</scope>
    <source>
        <strain evidence="2">AG-1 IA</strain>
    </source>
</reference>
<evidence type="ECO:0000313" key="2">
    <source>
        <dbReference type="Proteomes" id="UP000011668"/>
    </source>
</evidence>
<name>L8WY52_THACA</name>